<name>A0A3S8RNB1_9FIRM</name>
<dbReference type="KEGG" id="eri:EEI45_06595"/>
<keyword evidence="1" id="KW-0812">Transmembrane</keyword>
<sequence>MDYLKLFMIFVVAFIAIQLLIRLLGKRASDKAMKAFMESDTPTFTKNIDSWLAKLTIPTFNRNFFKLNYFMSVNDSEQVQSIAQGMEKLHMNRNQKLEYLMKLYEYALMRDEVESTKQSLEALRTFIRESDMDNRTQLLEKLDLDESIFINHDMDSLAAIDTLIEQSPEELKGVWYFRKAMILEENGHDQRALTEIERAMRHEPLEINKEQYQVLKDQILKK</sequence>
<keyword evidence="3" id="KW-1185">Reference proteome</keyword>
<dbReference type="Proteomes" id="UP000278804">
    <property type="component" value="Chromosome"/>
</dbReference>
<evidence type="ECO:0000256" key="1">
    <source>
        <dbReference type="SAM" id="Phobius"/>
    </source>
</evidence>
<evidence type="ECO:0000313" key="3">
    <source>
        <dbReference type="Proteomes" id="UP000278804"/>
    </source>
</evidence>
<feature type="transmembrane region" description="Helical" evidence="1">
    <location>
        <begin position="6"/>
        <end position="24"/>
    </location>
</feature>
<proteinExistence type="predicted"/>
<evidence type="ECO:0000313" key="2">
    <source>
        <dbReference type="EMBL" id="AZK44444.1"/>
    </source>
</evidence>
<protein>
    <recommendedName>
        <fullName evidence="4">Tetratricopeptide repeat protein</fullName>
    </recommendedName>
</protein>
<dbReference type="AlphaFoldDB" id="A0A3S8RNB1"/>
<dbReference type="EMBL" id="CP034234">
    <property type="protein sequence ID" value="AZK44444.1"/>
    <property type="molecule type" value="Genomic_DNA"/>
</dbReference>
<keyword evidence="1" id="KW-0472">Membrane</keyword>
<reference evidence="2 3" key="1">
    <citation type="journal article" date="2020" name="Int. J. Syst. Evol. Microbiol.">
        <title>Description of Erysipelothrix piscisicarius sp. nov., an emergent fish pathogen, and assessment of virulence using a tiger barb (Puntigrus tetrazona) infection model.</title>
        <authorList>
            <person name="Pomaranski E.K."/>
            <person name="Griffin M.J."/>
            <person name="Camus A.C."/>
            <person name="Armwood A.R."/>
            <person name="Shelley J."/>
            <person name="Waldbieser G.C."/>
            <person name="LaFrentz B.R."/>
            <person name="Garcia J.C."/>
            <person name="Yanong R."/>
            <person name="Soto E."/>
        </authorList>
    </citation>
    <scope>NUCLEOTIDE SEQUENCE [LARGE SCALE GENOMIC DNA]</scope>
    <source>
        <strain evidence="2 3">15TAL0474</strain>
    </source>
</reference>
<keyword evidence="1" id="KW-1133">Transmembrane helix</keyword>
<gene>
    <name evidence="2" type="ORF">EEI45_06595</name>
</gene>
<dbReference type="RefSeq" id="WP_125164615.1">
    <property type="nucleotide sequence ID" value="NZ_CP034234.1"/>
</dbReference>
<organism evidence="2 3">
    <name type="scientific">Erysipelothrix piscisicarius</name>
    <dbReference type="NCBI Taxonomy" id="2485784"/>
    <lineage>
        <taxon>Bacteria</taxon>
        <taxon>Bacillati</taxon>
        <taxon>Bacillota</taxon>
        <taxon>Erysipelotrichia</taxon>
        <taxon>Erysipelotrichales</taxon>
        <taxon>Erysipelotrichaceae</taxon>
        <taxon>Erysipelothrix</taxon>
    </lineage>
</organism>
<evidence type="ECO:0008006" key="4">
    <source>
        <dbReference type="Google" id="ProtNLM"/>
    </source>
</evidence>
<accession>A0A3S8RNB1</accession>